<sequence length="227" mass="25348">MAVPLVSEGATVVAVGYELCPDVSMDEIVKEVKQAMYYILKLAKEQGCSGIYLCGHSAGAHLAALMLMTSFSEYDAFDSDLIKGAILVSGIYDLRPLVKTSVNEALHLTEEDAWLFSPVHFMHDIKQHSSDRDILIAVGEYDPPEFRRQSGEFQKNLRDLGIRTRYLDIPDTDHFNVIEKLQQKSYILTKNVHTVRIVMCICYGQSPKSAKVGTGRPNREVANIASH</sequence>
<gene>
    <name evidence="3" type="ORF">C0Q70_17307</name>
</gene>
<feature type="domain" description="Alpha/beta hydrolase fold-3" evidence="2">
    <location>
        <begin position="9"/>
        <end position="174"/>
    </location>
</feature>
<dbReference type="PANTHER" id="PTHR48081:SF33">
    <property type="entry name" value="KYNURENINE FORMAMIDASE"/>
    <property type="match status" value="1"/>
</dbReference>
<evidence type="ECO:0000313" key="4">
    <source>
        <dbReference type="Proteomes" id="UP000245119"/>
    </source>
</evidence>
<name>A0A2T7NK24_POMCA</name>
<evidence type="ECO:0000313" key="3">
    <source>
        <dbReference type="EMBL" id="PVD21509.1"/>
    </source>
</evidence>
<accession>A0A2T7NK24</accession>
<proteinExistence type="predicted"/>
<dbReference type="Gene3D" id="3.40.50.1820">
    <property type="entry name" value="alpha/beta hydrolase"/>
    <property type="match status" value="1"/>
</dbReference>
<evidence type="ECO:0000259" key="2">
    <source>
        <dbReference type="Pfam" id="PF07859"/>
    </source>
</evidence>
<organism evidence="3 4">
    <name type="scientific">Pomacea canaliculata</name>
    <name type="common">Golden apple snail</name>
    <dbReference type="NCBI Taxonomy" id="400727"/>
    <lineage>
        <taxon>Eukaryota</taxon>
        <taxon>Metazoa</taxon>
        <taxon>Spiralia</taxon>
        <taxon>Lophotrochozoa</taxon>
        <taxon>Mollusca</taxon>
        <taxon>Gastropoda</taxon>
        <taxon>Caenogastropoda</taxon>
        <taxon>Architaenioglossa</taxon>
        <taxon>Ampullarioidea</taxon>
        <taxon>Ampullariidae</taxon>
        <taxon>Pomacea</taxon>
    </lineage>
</organism>
<dbReference type="InterPro" id="IPR050300">
    <property type="entry name" value="GDXG_lipolytic_enzyme"/>
</dbReference>
<dbReference type="SUPFAM" id="SSF53474">
    <property type="entry name" value="alpha/beta-Hydrolases"/>
    <property type="match status" value="1"/>
</dbReference>
<protein>
    <recommendedName>
        <fullName evidence="2">Alpha/beta hydrolase fold-3 domain-containing protein</fullName>
    </recommendedName>
</protein>
<dbReference type="EMBL" id="PZQS01000011">
    <property type="protein sequence ID" value="PVD21509.1"/>
    <property type="molecule type" value="Genomic_DNA"/>
</dbReference>
<keyword evidence="1" id="KW-0378">Hydrolase</keyword>
<dbReference type="STRING" id="400727.A0A2T7NK24"/>
<dbReference type="InterPro" id="IPR029058">
    <property type="entry name" value="AB_hydrolase_fold"/>
</dbReference>
<dbReference type="AlphaFoldDB" id="A0A2T7NK24"/>
<dbReference type="PANTHER" id="PTHR48081">
    <property type="entry name" value="AB HYDROLASE SUPERFAMILY PROTEIN C4A8.06C"/>
    <property type="match status" value="1"/>
</dbReference>
<dbReference type="GO" id="GO:0004061">
    <property type="term" value="F:arylformamidase activity"/>
    <property type="evidence" value="ECO:0007669"/>
    <property type="project" value="TreeGrafter"/>
</dbReference>
<keyword evidence="4" id="KW-1185">Reference proteome</keyword>
<dbReference type="OrthoDB" id="433474at2759"/>
<reference evidence="3 4" key="1">
    <citation type="submission" date="2018-04" db="EMBL/GenBank/DDBJ databases">
        <title>The genome of golden apple snail Pomacea canaliculata provides insight into stress tolerance and invasive adaptation.</title>
        <authorList>
            <person name="Liu C."/>
            <person name="Liu B."/>
            <person name="Ren Y."/>
            <person name="Zhang Y."/>
            <person name="Wang H."/>
            <person name="Li S."/>
            <person name="Jiang F."/>
            <person name="Yin L."/>
            <person name="Zhang G."/>
            <person name="Qian W."/>
            <person name="Fan W."/>
        </authorList>
    </citation>
    <scope>NUCLEOTIDE SEQUENCE [LARGE SCALE GENOMIC DNA]</scope>
    <source>
        <strain evidence="3">SZHN2017</strain>
        <tissue evidence="3">Muscle</tissue>
    </source>
</reference>
<dbReference type="InterPro" id="IPR013094">
    <property type="entry name" value="AB_hydrolase_3"/>
</dbReference>
<dbReference type="Pfam" id="PF07859">
    <property type="entry name" value="Abhydrolase_3"/>
    <property type="match status" value="1"/>
</dbReference>
<comment type="caution">
    <text evidence="3">The sequence shown here is derived from an EMBL/GenBank/DDBJ whole genome shotgun (WGS) entry which is preliminary data.</text>
</comment>
<dbReference type="Proteomes" id="UP000245119">
    <property type="component" value="Linkage Group LG11"/>
</dbReference>
<evidence type="ECO:0000256" key="1">
    <source>
        <dbReference type="ARBA" id="ARBA00022801"/>
    </source>
</evidence>